<dbReference type="GO" id="GO:0016628">
    <property type="term" value="F:oxidoreductase activity, acting on the CH-CH group of donors, NAD or NADP as acceptor"/>
    <property type="evidence" value="ECO:0007669"/>
    <property type="project" value="InterPro"/>
</dbReference>
<reference evidence="3" key="1">
    <citation type="submission" date="2012-02" db="EMBL/GenBank/DDBJ databases">
        <title>The complete genome of Halobacteroides halobius DSM 5150.</title>
        <authorList>
            <person name="Lucas S."/>
            <person name="Copeland A."/>
            <person name="Lapidus A."/>
            <person name="Glavina del Rio T."/>
            <person name="Dalin E."/>
            <person name="Tice H."/>
            <person name="Bruce D."/>
            <person name="Goodwin L."/>
            <person name="Pitluck S."/>
            <person name="Peters L."/>
            <person name="Mikhailova N."/>
            <person name="Gu W."/>
            <person name="Kyrpides N."/>
            <person name="Mavromatis K."/>
            <person name="Ivanova N."/>
            <person name="Brettin T."/>
            <person name="Detter J.C."/>
            <person name="Han C."/>
            <person name="Larimer F."/>
            <person name="Land M."/>
            <person name="Hauser L."/>
            <person name="Markowitz V."/>
            <person name="Cheng J.-F."/>
            <person name="Hugenholtz P."/>
            <person name="Woyke T."/>
            <person name="Wu D."/>
            <person name="Tindall B."/>
            <person name="Pomrenke H."/>
            <person name="Brambilla E."/>
            <person name="Klenk H.-P."/>
            <person name="Eisen J.A."/>
        </authorList>
    </citation>
    <scope>NUCLEOTIDE SEQUENCE [LARGE SCALE GENOMIC DNA]</scope>
    <source>
        <strain evidence="3">ATCC 35273 / DSM 5150 / MD-1</strain>
    </source>
</reference>
<evidence type="ECO:0000313" key="3">
    <source>
        <dbReference type="Proteomes" id="UP000010880"/>
    </source>
</evidence>
<dbReference type="OrthoDB" id="9806565at2"/>
<dbReference type="InterPro" id="IPR002938">
    <property type="entry name" value="FAD-bd"/>
</dbReference>
<dbReference type="NCBIfam" id="TIGR02032">
    <property type="entry name" value="GG-red-SF"/>
    <property type="match status" value="1"/>
</dbReference>
<organism evidence="2 3">
    <name type="scientific">Halobacteroides halobius (strain ATCC 35273 / DSM 5150 / MD-1)</name>
    <dbReference type="NCBI Taxonomy" id="748449"/>
    <lineage>
        <taxon>Bacteria</taxon>
        <taxon>Bacillati</taxon>
        <taxon>Bacillota</taxon>
        <taxon>Clostridia</taxon>
        <taxon>Halanaerobiales</taxon>
        <taxon>Halobacteroidaceae</taxon>
        <taxon>Halobacteroides</taxon>
    </lineage>
</organism>
<dbReference type="HOGENOM" id="CLU_024648_5_0_9"/>
<proteinExistence type="predicted"/>
<dbReference type="InterPro" id="IPR011777">
    <property type="entry name" value="Geranylgeranyl_Rdtase_fam"/>
</dbReference>
<dbReference type="PANTHER" id="PTHR42685">
    <property type="entry name" value="GERANYLGERANYL DIPHOSPHATE REDUCTASE"/>
    <property type="match status" value="1"/>
</dbReference>
<dbReference type="KEGG" id="hhl:Halha_1439"/>
<sequence>MVFDVIVVGAGPAGAYTSYNLAKENLNVLLIEEESLPRYKSCGGAISLKAKKYLADIDLTNIIEDKITNITFDYNLQPAIEIDFSKPFVYLVMRDKFDNLLVNKAKEAGAKVISNSKVLSITKNDRLEVTTKDNLFKSNYLIGADGVNSLIAKELGLKTNMNHAIGFEKEIKVSTPQLANQRSRIKLDYGAIPKGYGWIFPKQDHLSVGIASYKQGLNLKEKLTNYLNKEKIFIQEELNAKGHLLPVWQSEKTLNTNQGLLVGDAARLVDPLSGEGIFYALKSGQLASKAIIDNLEKNKSLNHYTTLVNQEIILEFKKAKLLSQFFFLAPKQIHKFLTSNQWLLEEFLKVIYGLKNYDELYNYFISEISFLKHITNK</sequence>
<dbReference type="GO" id="GO:0071949">
    <property type="term" value="F:FAD binding"/>
    <property type="evidence" value="ECO:0007669"/>
    <property type="project" value="InterPro"/>
</dbReference>
<dbReference type="SUPFAM" id="SSF51905">
    <property type="entry name" value="FAD/NAD(P)-binding domain"/>
    <property type="match status" value="1"/>
</dbReference>
<feature type="domain" description="FAD-binding" evidence="1">
    <location>
        <begin position="4"/>
        <end position="165"/>
    </location>
</feature>
<keyword evidence="3" id="KW-1185">Reference proteome</keyword>
<dbReference type="AlphaFoldDB" id="L0KAJ7"/>
<dbReference type="Pfam" id="PF01494">
    <property type="entry name" value="FAD_binding_3"/>
    <property type="match status" value="1"/>
</dbReference>
<protein>
    <submittedName>
        <fullName evidence="2">Geranylgeranyl reductase family protein</fullName>
    </submittedName>
</protein>
<dbReference type="InterPro" id="IPR050407">
    <property type="entry name" value="Geranylgeranyl_reductase"/>
</dbReference>
<dbReference type="EMBL" id="CP003359">
    <property type="protein sequence ID" value="AGB41384.1"/>
    <property type="molecule type" value="Genomic_DNA"/>
</dbReference>
<name>L0KAJ7_HALHC</name>
<accession>L0KAJ7</accession>
<evidence type="ECO:0000313" key="2">
    <source>
        <dbReference type="EMBL" id="AGB41384.1"/>
    </source>
</evidence>
<dbReference type="PANTHER" id="PTHR42685:SF22">
    <property type="entry name" value="CONDITIONED MEDIUM FACTOR RECEPTOR 1"/>
    <property type="match status" value="1"/>
</dbReference>
<dbReference type="Gene3D" id="3.50.50.60">
    <property type="entry name" value="FAD/NAD(P)-binding domain"/>
    <property type="match status" value="1"/>
</dbReference>
<dbReference type="STRING" id="748449.Halha_1439"/>
<evidence type="ECO:0000259" key="1">
    <source>
        <dbReference type="Pfam" id="PF01494"/>
    </source>
</evidence>
<gene>
    <name evidence="2" type="ordered locus">Halha_1439</name>
</gene>
<dbReference type="eggNOG" id="COG0644">
    <property type="taxonomic scope" value="Bacteria"/>
</dbReference>
<dbReference type="RefSeq" id="WP_015327106.1">
    <property type="nucleotide sequence ID" value="NC_019978.1"/>
</dbReference>
<dbReference type="InterPro" id="IPR036188">
    <property type="entry name" value="FAD/NAD-bd_sf"/>
</dbReference>
<dbReference type="PRINTS" id="PR00420">
    <property type="entry name" value="RNGMNOXGNASE"/>
</dbReference>
<dbReference type="Proteomes" id="UP000010880">
    <property type="component" value="Chromosome"/>
</dbReference>